<organism evidence="1 2">
    <name type="scientific">Enterococcus durans</name>
    <dbReference type="NCBI Taxonomy" id="53345"/>
    <lineage>
        <taxon>Bacteria</taxon>
        <taxon>Bacillati</taxon>
        <taxon>Bacillota</taxon>
        <taxon>Bacilli</taxon>
        <taxon>Lactobacillales</taxon>
        <taxon>Enterococcaceae</taxon>
        <taxon>Enterococcus</taxon>
    </lineage>
</organism>
<dbReference type="AlphaFoldDB" id="A0AB36SA72"/>
<evidence type="ECO:0000313" key="1">
    <source>
        <dbReference type="EMBL" id="PEH45562.1"/>
    </source>
</evidence>
<protein>
    <submittedName>
        <fullName evidence="1">Uncharacterized protein</fullName>
    </submittedName>
</protein>
<name>A0AB36SA72_9ENTE</name>
<reference evidence="1 2" key="1">
    <citation type="submission" date="2017-09" db="EMBL/GenBank/DDBJ databases">
        <title>FDA dAtabase for Regulatory Grade micrObial Sequences (FDA-ARGOS): Supporting development and validation of Infectious Disease Dx tests.</title>
        <authorList>
            <person name="Minogue T."/>
            <person name="Wolcott M."/>
            <person name="Wasieloski L."/>
            <person name="Aguilar W."/>
            <person name="Moore D."/>
            <person name="Tallon L.J."/>
            <person name="Sadzewicz L."/>
            <person name="Ott S."/>
            <person name="Zhao X."/>
            <person name="Nagaraj S."/>
            <person name="Vavikolanu K."/>
            <person name="Aluvathingal J."/>
            <person name="Nadendla S."/>
            <person name="Sichtig H."/>
        </authorList>
    </citation>
    <scope>NUCLEOTIDE SEQUENCE [LARGE SCALE GENOMIC DNA]</scope>
    <source>
        <strain evidence="1 2">FDAARGOS_396</strain>
    </source>
</reference>
<dbReference type="Proteomes" id="UP000220669">
    <property type="component" value="Unassembled WGS sequence"/>
</dbReference>
<dbReference type="RefSeq" id="WP_016177721.1">
    <property type="nucleotide sequence ID" value="NZ_PDEB01000004.1"/>
</dbReference>
<accession>A0AB36SA72</accession>
<evidence type="ECO:0000313" key="2">
    <source>
        <dbReference type="Proteomes" id="UP000220669"/>
    </source>
</evidence>
<sequence length="178" mass="21093">MNYAEIESCFSTTSFNPEPFIEITLHDHEIREKLIHNVIDGKKHINYYFNSYLIIKESSLINPALFYPYWDDFWKLHTHKNSYYRMIAHDLITNLSVCDTQNKFQAIKSEYLDLPRKEKISNFLKMSHNLLKANQPIALSDELNLLLTDPKVLAKFTEKQRKRIEKLAQTIPRKSTKT</sequence>
<proteinExistence type="predicted"/>
<comment type="caution">
    <text evidence="1">The sequence shown here is derived from an EMBL/GenBank/DDBJ whole genome shotgun (WGS) entry which is preliminary data.</text>
</comment>
<gene>
    <name evidence="1" type="ORF">CRM96_11390</name>
</gene>
<dbReference type="EMBL" id="PDEB01000004">
    <property type="protein sequence ID" value="PEH45562.1"/>
    <property type="molecule type" value="Genomic_DNA"/>
</dbReference>